<dbReference type="AlphaFoldDB" id="A0A1B2I3Y2"/>
<sequence>MEPQRDLESDHLRERHIPKEHGVPLEMLGVGVSKHLLDKDLTVLWANAQFCNDAGYTEEEYLAQFSSLRQHYEEYPVDFELLRNKLRHLHEGCDTKASMTCRMPVKGGGFCWVRVAARAADDLVSGVPVLCLTTVNVDDMISSENEKKQYFEFMMEEYAGNIYISDMDTYELLYLNQCTSQQNLDS</sequence>
<name>A0A1B2I3Y2_9BACT</name>
<dbReference type="GeneID" id="83057365"/>
<protein>
    <recommendedName>
        <fullName evidence="3">PAS domain-containing protein</fullName>
    </recommendedName>
</protein>
<dbReference type="InterPro" id="IPR035965">
    <property type="entry name" value="PAS-like_dom_sf"/>
</dbReference>
<dbReference type="STRING" id="1197717.BED41_05800"/>
<keyword evidence="2" id="KW-1185">Reference proteome</keyword>
<reference evidence="1" key="1">
    <citation type="submission" date="2016-08" db="EMBL/GenBank/DDBJ databases">
        <title>Complete genome of Cloacibacillus porcorum.</title>
        <authorList>
            <person name="Looft T."/>
            <person name="Bayles D.O."/>
            <person name="Alt D.P."/>
        </authorList>
    </citation>
    <scope>NUCLEOTIDE SEQUENCE [LARGE SCALE GENOMIC DNA]</scope>
    <source>
        <strain evidence="1">CL-84</strain>
    </source>
</reference>
<evidence type="ECO:0000313" key="2">
    <source>
        <dbReference type="Proteomes" id="UP000093044"/>
    </source>
</evidence>
<evidence type="ECO:0008006" key="3">
    <source>
        <dbReference type="Google" id="ProtNLM"/>
    </source>
</evidence>
<dbReference type="Proteomes" id="UP000093044">
    <property type="component" value="Chromosome"/>
</dbReference>
<dbReference type="KEGG" id="cpor:BED41_05800"/>
<dbReference type="CDD" id="cd00130">
    <property type="entry name" value="PAS"/>
    <property type="match status" value="1"/>
</dbReference>
<evidence type="ECO:0000313" key="1">
    <source>
        <dbReference type="EMBL" id="ANZ44647.1"/>
    </source>
</evidence>
<gene>
    <name evidence="1" type="ORF">BED41_05800</name>
</gene>
<dbReference type="EMBL" id="CP016757">
    <property type="protein sequence ID" value="ANZ44647.1"/>
    <property type="molecule type" value="Genomic_DNA"/>
</dbReference>
<organism evidence="1 2">
    <name type="scientific">Cloacibacillus porcorum</name>
    <dbReference type="NCBI Taxonomy" id="1197717"/>
    <lineage>
        <taxon>Bacteria</taxon>
        <taxon>Thermotogati</taxon>
        <taxon>Synergistota</taxon>
        <taxon>Synergistia</taxon>
        <taxon>Synergistales</taxon>
        <taxon>Synergistaceae</taxon>
        <taxon>Cloacibacillus</taxon>
    </lineage>
</organism>
<dbReference type="SUPFAM" id="SSF55785">
    <property type="entry name" value="PYP-like sensor domain (PAS domain)"/>
    <property type="match status" value="1"/>
</dbReference>
<accession>A0A1B2I3Y2</accession>
<dbReference type="InterPro" id="IPR000014">
    <property type="entry name" value="PAS"/>
</dbReference>
<dbReference type="Gene3D" id="3.30.450.20">
    <property type="entry name" value="PAS domain"/>
    <property type="match status" value="1"/>
</dbReference>
<dbReference type="RefSeq" id="WP_066743979.1">
    <property type="nucleotide sequence ID" value="NZ_CP016757.1"/>
</dbReference>
<proteinExistence type="predicted"/>